<sequence>MFDSISILNLYGVSTSRFIKN</sequence>
<proteinExistence type="predicted"/>
<dbReference type="AlphaFoldDB" id="A0A2P2LWD6"/>
<accession>A0A2P2LWD6</accession>
<protein>
    <submittedName>
        <fullName evidence="1">Uncharacterized protein</fullName>
    </submittedName>
</protein>
<evidence type="ECO:0000313" key="1">
    <source>
        <dbReference type="EMBL" id="MBX22274.1"/>
    </source>
</evidence>
<reference evidence="1" key="1">
    <citation type="submission" date="2018-02" db="EMBL/GenBank/DDBJ databases">
        <title>Rhizophora mucronata_Transcriptome.</title>
        <authorList>
            <person name="Meera S.P."/>
            <person name="Sreeshan A."/>
            <person name="Augustine A."/>
        </authorList>
    </citation>
    <scope>NUCLEOTIDE SEQUENCE</scope>
    <source>
        <tissue evidence="1">Leaf</tissue>
    </source>
</reference>
<dbReference type="EMBL" id="GGEC01041790">
    <property type="protein sequence ID" value="MBX22274.1"/>
    <property type="molecule type" value="Transcribed_RNA"/>
</dbReference>
<name>A0A2P2LWD6_RHIMU</name>
<organism evidence="1">
    <name type="scientific">Rhizophora mucronata</name>
    <name type="common">Asiatic mangrove</name>
    <dbReference type="NCBI Taxonomy" id="61149"/>
    <lineage>
        <taxon>Eukaryota</taxon>
        <taxon>Viridiplantae</taxon>
        <taxon>Streptophyta</taxon>
        <taxon>Embryophyta</taxon>
        <taxon>Tracheophyta</taxon>
        <taxon>Spermatophyta</taxon>
        <taxon>Magnoliopsida</taxon>
        <taxon>eudicotyledons</taxon>
        <taxon>Gunneridae</taxon>
        <taxon>Pentapetalae</taxon>
        <taxon>rosids</taxon>
        <taxon>fabids</taxon>
        <taxon>Malpighiales</taxon>
        <taxon>Rhizophoraceae</taxon>
        <taxon>Rhizophora</taxon>
    </lineage>
</organism>